<dbReference type="NCBIfam" id="TIGR01509">
    <property type="entry name" value="HAD-SF-IA-v3"/>
    <property type="match status" value="1"/>
</dbReference>
<dbReference type="GO" id="GO:0006281">
    <property type="term" value="P:DNA repair"/>
    <property type="evidence" value="ECO:0007669"/>
    <property type="project" value="TreeGrafter"/>
</dbReference>
<dbReference type="InterPro" id="IPR036412">
    <property type="entry name" value="HAD-like_sf"/>
</dbReference>
<proteinExistence type="predicted"/>
<dbReference type="InterPro" id="IPR023198">
    <property type="entry name" value="PGP-like_dom2"/>
</dbReference>
<dbReference type="InterPro" id="IPR023214">
    <property type="entry name" value="HAD_sf"/>
</dbReference>
<dbReference type="Gene3D" id="1.10.150.240">
    <property type="entry name" value="Putative phosphatase, domain 2"/>
    <property type="match status" value="1"/>
</dbReference>
<dbReference type="NCBIfam" id="TIGR01549">
    <property type="entry name" value="HAD-SF-IA-v1"/>
    <property type="match status" value="1"/>
</dbReference>
<protein>
    <submittedName>
        <fullName evidence="1">HAD family hydrolase</fullName>
        <ecNumber evidence="1">3.-.-.-</ecNumber>
    </submittedName>
</protein>
<dbReference type="PANTHER" id="PTHR43434:SF16">
    <property type="entry name" value="BLL8046 PROTEIN"/>
    <property type="match status" value="1"/>
</dbReference>
<dbReference type="GO" id="GO:0005829">
    <property type="term" value="C:cytosol"/>
    <property type="evidence" value="ECO:0007669"/>
    <property type="project" value="TreeGrafter"/>
</dbReference>
<dbReference type="PANTHER" id="PTHR43434">
    <property type="entry name" value="PHOSPHOGLYCOLATE PHOSPHATASE"/>
    <property type="match status" value="1"/>
</dbReference>
<organism evidence="1">
    <name type="scientific">Deinococcus sonorensis KR-87</name>
    <dbReference type="NCBI Taxonomy" id="694439"/>
    <lineage>
        <taxon>Bacteria</taxon>
        <taxon>Thermotogati</taxon>
        <taxon>Deinococcota</taxon>
        <taxon>Deinococci</taxon>
        <taxon>Deinococcales</taxon>
        <taxon>Deinococcaceae</taxon>
        <taxon>Deinococcus</taxon>
    </lineage>
</organism>
<dbReference type="SFLD" id="SFLDG01129">
    <property type="entry name" value="C1.5:_HAD__Beta-PGM__Phosphata"/>
    <property type="match status" value="1"/>
</dbReference>
<dbReference type="Gene3D" id="3.40.50.1000">
    <property type="entry name" value="HAD superfamily/HAD-like"/>
    <property type="match status" value="1"/>
</dbReference>
<accession>A0AAU7U9L0</accession>
<dbReference type="PRINTS" id="PR00413">
    <property type="entry name" value="HADHALOGNASE"/>
</dbReference>
<dbReference type="GO" id="GO:0008967">
    <property type="term" value="F:phosphoglycolate phosphatase activity"/>
    <property type="evidence" value="ECO:0007669"/>
    <property type="project" value="TreeGrafter"/>
</dbReference>
<dbReference type="SFLD" id="SFLDG01135">
    <property type="entry name" value="C1.5.6:_HAD__Beta-PGM__Phospha"/>
    <property type="match status" value="1"/>
</dbReference>
<dbReference type="RefSeq" id="WP_350243107.1">
    <property type="nucleotide sequence ID" value="NZ_CP158299.1"/>
</dbReference>
<dbReference type="InterPro" id="IPR006439">
    <property type="entry name" value="HAD-SF_hydro_IA"/>
</dbReference>
<gene>
    <name evidence="1" type="ORF">ABOD76_16730</name>
</gene>
<dbReference type="KEGG" id="dsc:ABOD76_16730"/>
<dbReference type="EMBL" id="CP158299">
    <property type="protein sequence ID" value="XBV85070.1"/>
    <property type="molecule type" value="Genomic_DNA"/>
</dbReference>
<sequence length="215" mass="22863">MTPSALILDLDGTLIDSNDAHARAWVAALKDGGFERTFEEVRPLIGMGGDGLLDTLAGVSDDSEQGQQMKEAWKRHFLPMVPQLQAMPGARDLLEALRERGTPYILGSSGEQELTEALLKQAGLQDLMTGMVTSSDVERSKPHPDILMVALQKLNLNPDRALMVGDTKYDAEAARRAGVPCVLLSCGGSLEHGEAPDGVMVYPGPAGLAGALDSL</sequence>
<dbReference type="EC" id="3.-.-.-" evidence="1"/>
<dbReference type="AlphaFoldDB" id="A0AAU7U9L0"/>
<dbReference type="InterPro" id="IPR041492">
    <property type="entry name" value="HAD_2"/>
</dbReference>
<name>A0AAU7U9L0_9DEIO</name>
<dbReference type="SFLD" id="SFLDS00003">
    <property type="entry name" value="Haloacid_Dehalogenase"/>
    <property type="match status" value="1"/>
</dbReference>
<dbReference type="InterPro" id="IPR050155">
    <property type="entry name" value="HAD-like_hydrolase_sf"/>
</dbReference>
<dbReference type="SUPFAM" id="SSF56784">
    <property type="entry name" value="HAD-like"/>
    <property type="match status" value="1"/>
</dbReference>
<dbReference type="Pfam" id="PF13419">
    <property type="entry name" value="HAD_2"/>
    <property type="match status" value="1"/>
</dbReference>
<evidence type="ECO:0000313" key="1">
    <source>
        <dbReference type="EMBL" id="XBV85070.1"/>
    </source>
</evidence>
<reference evidence="1" key="1">
    <citation type="submission" date="2024-06" db="EMBL/GenBank/DDBJ databases">
        <title>Draft Genome Sequence of Deinococcus sonorensis Type Strain KR-87, a Biofilm Producing Representative of the Genus Deinococcus.</title>
        <authorList>
            <person name="Boren L.S."/>
            <person name="Grosso R.A."/>
            <person name="Hugenberg-Cox A.N."/>
            <person name="Hill J.T.E."/>
            <person name="Albert C.M."/>
            <person name="Tuohy J.M."/>
        </authorList>
    </citation>
    <scope>NUCLEOTIDE SEQUENCE</scope>
    <source>
        <strain evidence="1">KR-87</strain>
    </source>
</reference>
<keyword evidence="1" id="KW-0378">Hydrolase</keyword>